<keyword evidence="5" id="KW-1185">Reference proteome</keyword>
<gene>
    <name evidence="4" type="ORF">TH5_00130</name>
</gene>
<dbReference type="Proteomes" id="UP000252419">
    <property type="component" value="Unassembled WGS sequence"/>
</dbReference>
<dbReference type="RefSeq" id="WP_114119982.1">
    <property type="nucleotide sequence ID" value="NZ_JPWA01000001.1"/>
</dbReference>
<dbReference type="Pfam" id="PF21001">
    <property type="entry name" value="YqiJ_N"/>
    <property type="match status" value="1"/>
</dbReference>
<organism evidence="4 5">
    <name type="scientific">Thalassospira xianhensis MCCC 1A02616</name>
    <dbReference type="NCBI Taxonomy" id="1177929"/>
    <lineage>
        <taxon>Bacteria</taxon>
        <taxon>Pseudomonadati</taxon>
        <taxon>Pseudomonadota</taxon>
        <taxon>Alphaproteobacteria</taxon>
        <taxon>Rhodospirillales</taxon>
        <taxon>Thalassospiraceae</taxon>
        <taxon>Thalassospira</taxon>
    </lineage>
</organism>
<comment type="caution">
    <text evidence="4">The sequence shown here is derived from an EMBL/GenBank/DDBJ whole genome shotgun (WGS) entry which is preliminary data.</text>
</comment>
<feature type="transmembrane region" description="Helical" evidence="1">
    <location>
        <begin position="71"/>
        <end position="94"/>
    </location>
</feature>
<accession>A0A367UH89</accession>
<dbReference type="AlphaFoldDB" id="A0A367UH89"/>
<evidence type="ECO:0008006" key="6">
    <source>
        <dbReference type="Google" id="ProtNLM"/>
    </source>
</evidence>
<feature type="domain" description="Inner membrane protein YqiJ OB-fold" evidence="2">
    <location>
        <begin position="142"/>
        <end position="202"/>
    </location>
</feature>
<protein>
    <recommendedName>
        <fullName evidence="6">DUF1449 family protein</fullName>
    </recommendedName>
</protein>
<feature type="transmembrane region" description="Helical" evidence="1">
    <location>
        <begin position="100"/>
        <end position="117"/>
    </location>
</feature>
<evidence type="ECO:0000313" key="5">
    <source>
        <dbReference type="Proteomes" id="UP000252419"/>
    </source>
</evidence>
<dbReference type="InterPro" id="IPR048376">
    <property type="entry name" value="YqiJ_N"/>
</dbReference>
<reference evidence="4 5" key="1">
    <citation type="submission" date="2014-07" db="EMBL/GenBank/DDBJ databases">
        <title>Draft genome sequence of Thalassospira xianhensis P-4 (MCCC 1A02616).</title>
        <authorList>
            <person name="Lai Q."/>
            <person name="Shao Z."/>
        </authorList>
    </citation>
    <scope>NUCLEOTIDE SEQUENCE [LARGE SCALE GENOMIC DNA]</scope>
    <source>
        <strain evidence="4 5">MCCC 1A02616</strain>
    </source>
</reference>
<name>A0A367UH89_9PROT</name>
<dbReference type="EMBL" id="JPWA01000001">
    <property type="protein sequence ID" value="RCK07529.1"/>
    <property type="molecule type" value="Genomic_DNA"/>
</dbReference>
<feature type="transmembrane region" description="Helical" evidence="1">
    <location>
        <begin position="6"/>
        <end position="28"/>
    </location>
</feature>
<dbReference type="Pfam" id="PF07290">
    <property type="entry name" value="YqiJ_OB"/>
    <property type="match status" value="1"/>
</dbReference>
<feature type="domain" description="Inner membrane protein YqiJ N-terminal" evidence="3">
    <location>
        <begin position="12"/>
        <end position="117"/>
    </location>
</feature>
<evidence type="ECO:0000259" key="3">
    <source>
        <dbReference type="Pfam" id="PF21001"/>
    </source>
</evidence>
<evidence type="ECO:0000259" key="2">
    <source>
        <dbReference type="Pfam" id="PF07290"/>
    </source>
</evidence>
<sequence length="220" mass="23748">MSLLEFFLAAENAFFVFCVGFILLIFVLELAGAVTGFSILGLDDGIDLDGLDLDGGDFNPLSWLSFGKVPIMVCLLSLCLSISVVGYSIQALVYLLADELASLLVVSLCSMVPAFAINRKVVRLIAAILPSDETYVVSTNSFLNEAAVIMTGTAVKGRPAEAKVYDKFGRAHFVMVEPSDDQEFPAGTEVILLSRNEHLFTCARALSENRPVFIKPSPNA</sequence>
<evidence type="ECO:0000256" key="1">
    <source>
        <dbReference type="SAM" id="Phobius"/>
    </source>
</evidence>
<proteinExistence type="predicted"/>
<dbReference type="InterPro" id="IPR010840">
    <property type="entry name" value="YqiJ_OB"/>
</dbReference>
<keyword evidence="1" id="KW-1133">Transmembrane helix</keyword>
<keyword evidence="1" id="KW-0812">Transmembrane</keyword>
<keyword evidence="1" id="KW-0472">Membrane</keyword>
<evidence type="ECO:0000313" key="4">
    <source>
        <dbReference type="EMBL" id="RCK07529.1"/>
    </source>
</evidence>